<evidence type="ECO:0000256" key="6">
    <source>
        <dbReference type="SAM" id="Phobius"/>
    </source>
</evidence>
<dbReference type="PANTHER" id="PTHR19282:SF155">
    <property type="entry name" value="TETRASPANIN-2"/>
    <property type="match status" value="1"/>
</dbReference>
<dbReference type="Pfam" id="PF00335">
    <property type="entry name" value="Tetraspanin"/>
    <property type="match status" value="1"/>
</dbReference>
<dbReference type="AlphaFoldDB" id="A0A7N5JEZ6"/>
<reference evidence="7" key="2">
    <citation type="submission" date="2025-08" db="UniProtKB">
        <authorList>
            <consortium name="Ensembl"/>
        </authorList>
    </citation>
    <scope>IDENTIFICATION</scope>
</reference>
<dbReference type="PANTHER" id="PTHR19282">
    <property type="entry name" value="TETRASPANIN"/>
    <property type="match status" value="1"/>
</dbReference>
<organism evidence="7 8">
    <name type="scientific">Ailuropoda melanoleuca</name>
    <name type="common">Giant panda</name>
    <dbReference type="NCBI Taxonomy" id="9646"/>
    <lineage>
        <taxon>Eukaryota</taxon>
        <taxon>Metazoa</taxon>
        <taxon>Chordata</taxon>
        <taxon>Craniata</taxon>
        <taxon>Vertebrata</taxon>
        <taxon>Euteleostomi</taxon>
        <taxon>Mammalia</taxon>
        <taxon>Eutheria</taxon>
        <taxon>Laurasiatheria</taxon>
        <taxon>Carnivora</taxon>
        <taxon>Caniformia</taxon>
        <taxon>Ursidae</taxon>
        <taxon>Ailuropoda</taxon>
    </lineage>
</organism>
<evidence type="ECO:0000256" key="3">
    <source>
        <dbReference type="ARBA" id="ARBA00022692"/>
    </source>
</evidence>
<comment type="subcellular location">
    <subcellularLocation>
        <location evidence="1">Membrane</location>
        <topology evidence="1">Multi-pass membrane protein</topology>
    </subcellularLocation>
</comment>
<evidence type="ECO:0000256" key="1">
    <source>
        <dbReference type="ARBA" id="ARBA00004141"/>
    </source>
</evidence>
<dbReference type="PROSITE" id="PS00421">
    <property type="entry name" value="TM4_1"/>
    <property type="match status" value="1"/>
</dbReference>
<evidence type="ECO:0000256" key="2">
    <source>
        <dbReference type="ARBA" id="ARBA00006840"/>
    </source>
</evidence>
<keyword evidence="8" id="KW-1185">Reference proteome</keyword>
<accession>A0A7N5JEZ6</accession>
<evidence type="ECO:0000256" key="5">
    <source>
        <dbReference type="ARBA" id="ARBA00023136"/>
    </source>
</evidence>
<evidence type="ECO:0008006" key="9">
    <source>
        <dbReference type="Google" id="ProtNLM"/>
    </source>
</evidence>
<name>A0A7N5JEZ6_AILME</name>
<feature type="transmembrane region" description="Helical" evidence="6">
    <location>
        <begin position="325"/>
        <end position="347"/>
    </location>
</feature>
<dbReference type="Ensembl" id="ENSAMET00000042114.1">
    <property type="protein sequence ID" value="ENSAMEP00000024460.1"/>
    <property type="gene ID" value="ENSAMEG00000010910.2"/>
</dbReference>
<dbReference type="InterPro" id="IPR018503">
    <property type="entry name" value="Tetraspanin_CS"/>
</dbReference>
<proteinExistence type="inferred from homology"/>
<comment type="similarity">
    <text evidence="2">Belongs to the tetraspanin (TM4SF) family.</text>
</comment>
<evidence type="ECO:0000256" key="4">
    <source>
        <dbReference type="ARBA" id="ARBA00022989"/>
    </source>
</evidence>
<dbReference type="PRINTS" id="PR00259">
    <property type="entry name" value="TMFOUR"/>
</dbReference>
<dbReference type="InParanoid" id="A0A7N5JEZ6"/>
<keyword evidence="5 6" id="KW-0472">Membrane</keyword>
<feature type="transmembrane region" description="Helical" evidence="6">
    <location>
        <begin position="185"/>
        <end position="209"/>
    </location>
</feature>
<dbReference type="GO" id="GO:0005886">
    <property type="term" value="C:plasma membrane"/>
    <property type="evidence" value="ECO:0007669"/>
    <property type="project" value="TreeGrafter"/>
</dbReference>
<protein>
    <recommendedName>
        <fullName evidence="9">Tetraspanin</fullName>
    </recommendedName>
</protein>
<feature type="transmembrane region" description="Helical" evidence="6">
    <location>
        <begin position="149"/>
        <end position="173"/>
    </location>
</feature>
<evidence type="ECO:0000313" key="7">
    <source>
        <dbReference type="Ensembl" id="ENSAMEP00000024460.1"/>
    </source>
</evidence>
<dbReference type="GeneTree" id="ENSGT00940000157504"/>
<keyword evidence="3 6" id="KW-0812">Transmembrane</keyword>
<reference evidence="7" key="3">
    <citation type="submission" date="2025-09" db="UniProtKB">
        <authorList>
            <consortium name="Ensembl"/>
        </authorList>
    </citation>
    <scope>IDENTIFICATION</scope>
</reference>
<dbReference type="Proteomes" id="UP000008912">
    <property type="component" value="Unassembled WGS sequence"/>
</dbReference>
<evidence type="ECO:0000313" key="8">
    <source>
        <dbReference type="Proteomes" id="UP000008912"/>
    </source>
</evidence>
<dbReference type="InterPro" id="IPR018499">
    <property type="entry name" value="Tetraspanin/Peripherin"/>
</dbReference>
<keyword evidence="4 6" id="KW-1133">Transmembrane helix</keyword>
<reference evidence="7 8" key="1">
    <citation type="journal article" date="2010" name="Nature">
        <title>The sequence and de novo assembly of the giant panda genome.</title>
        <authorList>
            <person name="Li R."/>
            <person name="Fan W."/>
            <person name="Tian G."/>
            <person name="Zhu H."/>
            <person name="He L."/>
            <person name="Cai J."/>
            <person name="Huang Q."/>
            <person name="Cai Q."/>
            <person name="Li B."/>
            <person name="Bai Y."/>
            <person name="Zhang Z."/>
            <person name="Zhang Y."/>
            <person name="Wang W."/>
            <person name="Li J."/>
            <person name="Wei F."/>
            <person name="Li H."/>
            <person name="Jian M."/>
            <person name="Li J."/>
            <person name="Zhang Z."/>
            <person name="Nielsen R."/>
            <person name="Li D."/>
            <person name="Gu W."/>
            <person name="Yang Z."/>
            <person name="Xuan Z."/>
            <person name="Ryder O.A."/>
            <person name="Leung F.C."/>
            <person name="Zhou Y."/>
            <person name="Cao J."/>
            <person name="Sun X."/>
            <person name="Fu Y."/>
            <person name="Fang X."/>
            <person name="Guo X."/>
            <person name="Wang B."/>
            <person name="Hou R."/>
            <person name="Shen F."/>
            <person name="Mu B."/>
            <person name="Ni P."/>
            <person name="Lin R."/>
            <person name="Qian W."/>
            <person name="Wang G."/>
            <person name="Yu C."/>
            <person name="Nie W."/>
            <person name="Wang J."/>
            <person name="Wu Z."/>
            <person name="Liang H."/>
            <person name="Min J."/>
            <person name="Wu Q."/>
            <person name="Cheng S."/>
            <person name="Ruan J."/>
            <person name="Wang M."/>
            <person name="Shi Z."/>
            <person name="Wen M."/>
            <person name="Liu B."/>
            <person name="Ren X."/>
            <person name="Zheng H."/>
            <person name="Dong D."/>
            <person name="Cook K."/>
            <person name="Shan G."/>
            <person name="Zhang H."/>
            <person name="Kosiol C."/>
            <person name="Xie X."/>
            <person name="Lu Z."/>
            <person name="Zheng H."/>
            <person name="Li Y."/>
            <person name="Steiner C.C."/>
            <person name="Lam T.T."/>
            <person name="Lin S."/>
            <person name="Zhang Q."/>
            <person name="Li G."/>
            <person name="Tian J."/>
            <person name="Gong T."/>
            <person name="Liu H."/>
            <person name="Zhang D."/>
            <person name="Fang L."/>
            <person name="Ye C."/>
            <person name="Zhang J."/>
            <person name="Hu W."/>
            <person name="Xu A."/>
            <person name="Ren Y."/>
            <person name="Zhang G."/>
            <person name="Bruford M.W."/>
            <person name="Li Q."/>
            <person name="Ma L."/>
            <person name="Guo Y."/>
            <person name="An N."/>
            <person name="Hu Y."/>
            <person name="Zheng Y."/>
            <person name="Shi Y."/>
            <person name="Li Z."/>
            <person name="Liu Q."/>
            <person name="Chen Y."/>
            <person name="Zhao J."/>
            <person name="Qu N."/>
            <person name="Zhao S."/>
            <person name="Tian F."/>
            <person name="Wang X."/>
            <person name="Wang H."/>
            <person name="Xu L."/>
            <person name="Liu X."/>
            <person name="Vinar T."/>
            <person name="Wang Y."/>
            <person name="Lam T.W."/>
            <person name="Yiu S.M."/>
            <person name="Liu S."/>
            <person name="Zhang H."/>
            <person name="Li D."/>
            <person name="Huang Y."/>
            <person name="Wang X."/>
            <person name="Yang G."/>
            <person name="Jiang Z."/>
            <person name="Wang J."/>
            <person name="Qin N."/>
            <person name="Li L."/>
            <person name="Li J."/>
            <person name="Bolund L."/>
            <person name="Kristiansen K."/>
            <person name="Wong G.K."/>
            <person name="Olson M."/>
            <person name="Zhang X."/>
            <person name="Li S."/>
            <person name="Yang H."/>
            <person name="Wang J."/>
            <person name="Wang J."/>
        </authorList>
    </citation>
    <scope>NUCLEOTIDE SEQUENCE [LARGE SCALE GENOMIC DNA]</scope>
</reference>
<sequence>MRAHGAPREVWVCVPALVPSPGRPRTQLPHFHVNDSNSHFTGAVEVRKEKCLACGRCVEVIQSMRCGTPEPCRSGDGEEAPSPLQVPAFSVPWDNCSPRLSGSLCRFGQVHSTGVTCYLISRGCDTSLSRGRTPGLERQGASQPSGQRLLCLFPAGLYVLVGAGALMMAVGFFGCCGAMRESQCVLGSFFTCLLVIFAAEVTTGVFAFIGKGVAIRHVQTMYEEAYNDYLTDRERGNGTLITFHSTPSQEPQQALCVEPRRGRGLAQRVQERKSGNVPQRDKRAQFQCCGKESSEQVQPTCPKELLGPKNCIDEIEAIISVKLQLIGIVGIGIAGLTIFGMIFSMVLCCAIRTSRDVI</sequence>